<dbReference type="HOGENOM" id="CLU_582794_0_0_1"/>
<keyword evidence="4" id="KW-0539">Nucleus</keyword>
<name>C4QZE2_KOMPG</name>
<dbReference type="InterPro" id="IPR009071">
    <property type="entry name" value="HMG_box_dom"/>
</dbReference>
<feature type="DNA-binding region" description="HMG box" evidence="4">
    <location>
        <begin position="177"/>
        <end position="246"/>
    </location>
</feature>
<dbReference type="Proteomes" id="UP000000314">
    <property type="component" value="Chromosome 2"/>
</dbReference>
<feature type="domain" description="HMG box" evidence="6">
    <location>
        <begin position="177"/>
        <end position="246"/>
    </location>
</feature>
<dbReference type="AlphaFoldDB" id="C4QZE2"/>
<feature type="compositionally biased region" description="Polar residues" evidence="5">
    <location>
        <begin position="28"/>
        <end position="61"/>
    </location>
</feature>
<dbReference type="GeneID" id="8198136"/>
<reference evidence="7 8" key="1">
    <citation type="journal article" date="2009" name="Nat. Biotechnol.">
        <title>Genome sequence of the recombinant protein production host Pichia pastoris.</title>
        <authorList>
            <person name="De Schutter K."/>
            <person name="Lin Y.C."/>
            <person name="Tiels P."/>
            <person name="Van Hecke A."/>
            <person name="Glinka S."/>
            <person name="Weber-Lehmann J."/>
            <person name="Rouze P."/>
            <person name="Van de Peer Y."/>
            <person name="Callewaert N."/>
        </authorList>
    </citation>
    <scope>NUCLEOTIDE SEQUENCE [LARGE SCALE GENOMIC DNA]</scope>
    <source>
        <strain evidence="8">GS115 / ATCC 20864</strain>
    </source>
</reference>
<dbReference type="InterPro" id="IPR036910">
    <property type="entry name" value="HMG_box_dom_sf"/>
</dbReference>
<proteinExistence type="predicted"/>
<dbReference type="CDD" id="cd01389">
    <property type="entry name" value="HMG-box_ROX1-like"/>
    <property type="match status" value="1"/>
</dbReference>
<evidence type="ECO:0000256" key="4">
    <source>
        <dbReference type="PROSITE-ProRule" id="PRU00267"/>
    </source>
</evidence>
<dbReference type="GO" id="GO:0000122">
    <property type="term" value="P:negative regulation of transcription by RNA polymerase II"/>
    <property type="evidence" value="ECO:0007669"/>
    <property type="project" value="TreeGrafter"/>
</dbReference>
<dbReference type="PANTHER" id="PTHR10270">
    <property type="entry name" value="SOX TRANSCRIPTION FACTOR"/>
    <property type="match status" value="1"/>
</dbReference>
<protein>
    <submittedName>
        <fullName evidence="7">Heme-dependent repressor of hypoxic genes</fullName>
    </submittedName>
</protein>
<gene>
    <name evidence="7" type="ordered locus">PAS_chr2-1_0017</name>
</gene>
<evidence type="ECO:0000313" key="7">
    <source>
        <dbReference type="EMBL" id="CAY68616.1"/>
    </source>
</evidence>
<evidence type="ECO:0000256" key="1">
    <source>
        <dbReference type="ARBA" id="ARBA00023015"/>
    </source>
</evidence>
<dbReference type="PANTHER" id="PTHR10270:SF161">
    <property type="entry name" value="SEX-DETERMINING REGION Y PROTEIN"/>
    <property type="match status" value="1"/>
</dbReference>
<keyword evidence="3" id="KW-0804">Transcription</keyword>
<evidence type="ECO:0000313" key="8">
    <source>
        <dbReference type="Proteomes" id="UP000000314"/>
    </source>
</evidence>
<dbReference type="OrthoDB" id="6247875at2759"/>
<evidence type="ECO:0000256" key="3">
    <source>
        <dbReference type="ARBA" id="ARBA00023163"/>
    </source>
</evidence>
<dbReference type="PROSITE" id="PS50118">
    <property type="entry name" value="HMG_BOX_2"/>
    <property type="match status" value="1"/>
</dbReference>
<dbReference type="OMA" id="SHANSFN"/>
<dbReference type="GO" id="GO:0001228">
    <property type="term" value="F:DNA-binding transcription activator activity, RNA polymerase II-specific"/>
    <property type="evidence" value="ECO:0007669"/>
    <property type="project" value="TreeGrafter"/>
</dbReference>
<organism evidence="7 8">
    <name type="scientific">Komagataella phaffii (strain GS115 / ATCC 20864)</name>
    <name type="common">Yeast</name>
    <name type="synonym">Pichia pastoris</name>
    <dbReference type="NCBI Taxonomy" id="644223"/>
    <lineage>
        <taxon>Eukaryota</taxon>
        <taxon>Fungi</taxon>
        <taxon>Dikarya</taxon>
        <taxon>Ascomycota</taxon>
        <taxon>Saccharomycotina</taxon>
        <taxon>Pichiomycetes</taxon>
        <taxon>Pichiales</taxon>
        <taxon>Pichiaceae</taxon>
        <taxon>Komagataella</taxon>
    </lineage>
</organism>
<dbReference type="EMBL" id="FN392320">
    <property type="protein sequence ID" value="CAY68616.1"/>
    <property type="molecule type" value="Genomic_DNA"/>
</dbReference>
<dbReference type="SMART" id="SM00398">
    <property type="entry name" value="HMG"/>
    <property type="match status" value="1"/>
</dbReference>
<keyword evidence="2 4" id="KW-0238">DNA-binding</keyword>
<dbReference type="FunFam" id="1.10.30.10:FF:000041">
    <property type="entry name" value="HMG box family protein"/>
    <property type="match status" value="1"/>
</dbReference>
<dbReference type="SMR" id="C4QZE2"/>
<dbReference type="GO" id="GO:0030154">
    <property type="term" value="P:cell differentiation"/>
    <property type="evidence" value="ECO:0007669"/>
    <property type="project" value="TreeGrafter"/>
</dbReference>
<feature type="region of interest" description="Disordered" evidence="5">
    <location>
        <begin position="1"/>
        <end position="97"/>
    </location>
</feature>
<dbReference type="GO" id="GO:0000978">
    <property type="term" value="F:RNA polymerase II cis-regulatory region sequence-specific DNA binding"/>
    <property type="evidence" value="ECO:0007669"/>
    <property type="project" value="TreeGrafter"/>
</dbReference>
<feature type="compositionally biased region" description="Polar residues" evidence="5">
    <location>
        <begin position="72"/>
        <end position="97"/>
    </location>
</feature>
<dbReference type="KEGG" id="ppa:PAS_chr2-1_0017"/>
<dbReference type="GO" id="GO:0005634">
    <property type="term" value="C:nucleus"/>
    <property type="evidence" value="ECO:0007669"/>
    <property type="project" value="UniProtKB-UniRule"/>
</dbReference>
<evidence type="ECO:0000256" key="5">
    <source>
        <dbReference type="SAM" id="MobiDB-lite"/>
    </source>
</evidence>
<accession>C4QZE2</accession>
<dbReference type="SUPFAM" id="SSF47095">
    <property type="entry name" value="HMG-box"/>
    <property type="match status" value="1"/>
</dbReference>
<sequence>MNEKDKVSNSLPPLSHLMPMNSMGMKNEITSENGSSVGTTNGMVPTAKHSSSASTPLTSVHNNNDESNNGNIGSHANSFNNANGKASGSPNFHTVSANYPPEEPKYYYSTESQVASQVASQLMAVPQMPGQLYPQGMSTQFVYPQMVPAPPPPPQPPQIDQNKLYEKCSCKNSTNRIPRPRNAFILFRQKNHQALLEEGNVIRTNPEVSRELGRRWRNLSPEEKSYWNKSAEEEKRRHAERYPGYKYTPRRSSKKNCPSCKAKQAMKTHSLNVQSYYAQYPSASTAVPVPMSNSQKNMNNHTAQMQQYQQMHIQSSPPMQTQYQQVNTMQHGMIPQYQQIPSTQGHQFIQPQQHPQPQIHPQFDGSQFPQTYMVAMPKGNSNEAALAQQLPVVEQPTLFSNDRTGRSGTLRKLVATPLPGMNGSTNPQSIVSNTVVPDSYHQTQLVASGQKALPSINNLKNPISYSEVQ</sequence>
<dbReference type="STRING" id="644223.C4QZE2"/>
<keyword evidence="1" id="KW-0805">Transcription regulation</keyword>
<evidence type="ECO:0000259" key="6">
    <source>
        <dbReference type="PROSITE" id="PS50118"/>
    </source>
</evidence>
<dbReference type="Gene3D" id="1.10.30.10">
    <property type="entry name" value="High mobility group box domain"/>
    <property type="match status" value="1"/>
</dbReference>
<dbReference type="RefSeq" id="XP_002490896.1">
    <property type="nucleotide sequence ID" value="XM_002490851.1"/>
</dbReference>
<dbReference type="eggNOG" id="KOG0527">
    <property type="taxonomic scope" value="Eukaryota"/>
</dbReference>
<dbReference type="InterPro" id="IPR050140">
    <property type="entry name" value="SRY-related_HMG-box_TF-like"/>
</dbReference>
<evidence type="ECO:0000256" key="2">
    <source>
        <dbReference type="ARBA" id="ARBA00023125"/>
    </source>
</evidence>
<keyword evidence="8" id="KW-1185">Reference proteome</keyword>
<dbReference type="Pfam" id="PF00505">
    <property type="entry name" value="HMG_box"/>
    <property type="match status" value="1"/>
</dbReference>
<dbReference type="InParanoid" id="C4QZE2"/>